<sequence length="83" mass="9248">MEGRRVAAVLIVTICMLALEAGALRDPPLCNLLPDMGPCLAHMERFYFDRFSKECKVFIYGGCPGNANNFPTAKECYKRCGNK</sequence>
<evidence type="ECO:0000256" key="2">
    <source>
        <dbReference type="SAM" id="SignalP"/>
    </source>
</evidence>
<dbReference type="PANTHER" id="PTHR10083:SF374">
    <property type="entry name" value="BPTI_KUNITZ INHIBITOR DOMAIN-CONTAINING PROTEIN"/>
    <property type="match status" value="1"/>
</dbReference>
<dbReference type="FunFam" id="4.10.410.10:FF:000004">
    <property type="entry name" value="Tissue factor pathway inhibitor"/>
    <property type="match status" value="1"/>
</dbReference>
<dbReference type="InterPro" id="IPR020901">
    <property type="entry name" value="Prtase_inh_Kunz-CS"/>
</dbReference>
<feature type="signal peptide" evidence="2">
    <location>
        <begin position="1"/>
        <end position="23"/>
    </location>
</feature>
<dbReference type="InterPro" id="IPR050098">
    <property type="entry name" value="TFPI/VKTCI-like"/>
</dbReference>
<keyword evidence="2" id="KW-0732">Signal</keyword>
<organism evidence="4">
    <name type="scientific">Conus geographus</name>
    <name type="common">Geography cone</name>
    <name type="synonym">Nubecula geographus</name>
    <dbReference type="NCBI Taxonomy" id="6491"/>
    <lineage>
        <taxon>Eukaryota</taxon>
        <taxon>Metazoa</taxon>
        <taxon>Spiralia</taxon>
        <taxon>Lophotrochozoa</taxon>
        <taxon>Mollusca</taxon>
        <taxon>Gastropoda</taxon>
        <taxon>Caenogastropoda</taxon>
        <taxon>Neogastropoda</taxon>
        <taxon>Conoidea</taxon>
        <taxon>Conidae</taxon>
        <taxon>Conus</taxon>
        <taxon>Gastridium</taxon>
    </lineage>
</organism>
<dbReference type="InterPro" id="IPR002223">
    <property type="entry name" value="Kunitz_BPTI"/>
</dbReference>
<dbReference type="Pfam" id="PF00014">
    <property type="entry name" value="Kunitz_BPTI"/>
    <property type="match status" value="1"/>
</dbReference>
<evidence type="ECO:0000313" key="4">
    <source>
        <dbReference type="EMBL" id="BAO65570.1"/>
    </source>
</evidence>
<dbReference type="PROSITE" id="PS50279">
    <property type="entry name" value="BPTI_KUNITZ_2"/>
    <property type="match status" value="1"/>
</dbReference>
<protein>
    <submittedName>
        <fullName evidence="4">G037_VD_Conkunitzin_precursor_conopeptide</fullName>
    </submittedName>
</protein>
<dbReference type="PRINTS" id="PR00759">
    <property type="entry name" value="BASICPTASE"/>
</dbReference>
<feature type="domain" description="BPTI/Kunitz inhibitor" evidence="3">
    <location>
        <begin position="30"/>
        <end position="80"/>
    </location>
</feature>
<dbReference type="GO" id="GO:0004867">
    <property type="term" value="F:serine-type endopeptidase inhibitor activity"/>
    <property type="evidence" value="ECO:0007669"/>
    <property type="project" value="InterPro"/>
</dbReference>
<feature type="chain" id="PRO_5004956612" evidence="2">
    <location>
        <begin position="24"/>
        <end position="83"/>
    </location>
</feature>
<accession>X5IXY6</accession>
<dbReference type="GO" id="GO:0005615">
    <property type="term" value="C:extracellular space"/>
    <property type="evidence" value="ECO:0007669"/>
    <property type="project" value="TreeGrafter"/>
</dbReference>
<dbReference type="SUPFAM" id="SSF57362">
    <property type="entry name" value="BPTI-like"/>
    <property type="match status" value="1"/>
</dbReference>
<dbReference type="EMBL" id="AB910802">
    <property type="protein sequence ID" value="BAO65570.1"/>
    <property type="molecule type" value="mRNA"/>
</dbReference>
<dbReference type="AlphaFoldDB" id="X5IXY6"/>
<reference evidence="4" key="1">
    <citation type="journal article" date="2014" name="Nat. Commun.">
        <title>Evolution of separate predation- and defence-evoked venoms in carnivorous cone snails.</title>
        <authorList>
            <person name="Dutertre S."/>
            <person name="Jin A.-H."/>
            <person name="Vetter I."/>
            <person name="Hamilton B."/>
            <person name="Sunagar K."/>
            <person name="Lavergne V."/>
            <person name="Dutertre V."/>
            <person name="Fry B.G."/>
            <person name="Antunes A."/>
            <person name="Venter D.J."/>
            <person name="Alewood P.F."/>
            <person name="Lewis R.J."/>
        </authorList>
    </citation>
    <scope>NUCLEOTIDE SEQUENCE</scope>
    <source>
        <strain evidence="4">G037</strain>
        <tissue evidence="4">Venom duct</tissue>
    </source>
</reference>
<name>X5IXY6_CONGE</name>
<dbReference type="PANTHER" id="PTHR10083">
    <property type="entry name" value="KUNITZ-TYPE PROTEASE INHIBITOR-RELATED"/>
    <property type="match status" value="1"/>
</dbReference>
<evidence type="ECO:0000259" key="3">
    <source>
        <dbReference type="PROSITE" id="PS50279"/>
    </source>
</evidence>
<keyword evidence="1" id="KW-1015">Disulfide bond</keyword>
<dbReference type="SMART" id="SM00131">
    <property type="entry name" value="KU"/>
    <property type="match status" value="1"/>
</dbReference>
<evidence type="ECO:0000256" key="1">
    <source>
        <dbReference type="ARBA" id="ARBA00023157"/>
    </source>
</evidence>
<proteinExistence type="evidence at transcript level"/>
<dbReference type="Gene3D" id="4.10.410.10">
    <property type="entry name" value="Pancreatic trypsin inhibitor Kunitz domain"/>
    <property type="match status" value="1"/>
</dbReference>
<dbReference type="PROSITE" id="PS00280">
    <property type="entry name" value="BPTI_KUNITZ_1"/>
    <property type="match status" value="1"/>
</dbReference>
<dbReference type="InterPro" id="IPR036880">
    <property type="entry name" value="Kunitz_BPTI_sf"/>
</dbReference>